<dbReference type="EMBL" id="JACPSX010000283">
    <property type="protein sequence ID" value="MBI3016277.1"/>
    <property type="molecule type" value="Genomic_DNA"/>
</dbReference>
<evidence type="ECO:0000256" key="2">
    <source>
        <dbReference type="ARBA" id="ARBA00022448"/>
    </source>
</evidence>
<evidence type="ECO:0000259" key="7">
    <source>
        <dbReference type="PROSITE" id="PS50928"/>
    </source>
</evidence>
<evidence type="ECO:0000256" key="4">
    <source>
        <dbReference type="ARBA" id="ARBA00022989"/>
    </source>
</evidence>
<feature type="domain" description="ABC transmembrane type-1" evidence="7">
    <location>
        <begin position="42"/>
        <end position="225"/>
    </location>
</feature>
<dbReference type="GO" id="GO:0005886">
    <property type="term" value="C:plasma membrane"/>
    <property type="evidence" value="ECO:0007669"/>
    <property type="project" value="UniProtKB-SubCell"/>
</dbReference>
<dbReference type="Proteomes" id="UP000741360">
    <property type="component" value="Unassembled WGS sequence"/>
</dbReference>
<evidence type="ECO:0000256" key="3">
    <source>
        <dbReference type="ARBA" id="ARBA00022692"/>
    </source>
</evidence>
<dbReference type="InterPro" id="IPR035906">
    <property type="entry name" value="MetI-like_sf"/>
</dbReference>
<feature type="transmembrane region" description="Helical" evidence="6">
    <location>
        <begin position="156"/>
        <end position="182"/>
    </location>
</feature>
<dbReference type="GO" id="GO:0055085">
    <property type="term" value="P:transmembrane transport"/>
    <property type="evidence" value="ECO:0007669"/>
    <property type="project" value="InterPro"/>
</dbReference>
<comment type="similarity">
    <text evidence="6">Belongs to the binding-protein-dependent transport system permease family.</text>
</comment>
<evidence type="ECO:0000256" key="1">
    <source>
        <dbReference type="ARBA" id="ARBA00004651"/>
    </source>
</evidence>
<keyword evidence="3 6" id="KW-0812">Transmembrane</keyword>
<feature type="transmembrane region" description="Helical" evidence="6">
    <location>
        <begin position="107"/>
        <end position="128"/>
    </location>
</feature>
<feature type="transmembrane region" description="Helical" evidence="6">
    <location>
        <begin position="77"/>
        <end position="101"/>
    </location>
</feature>
<dbReference type="PROSITE" id="PS50928">
    <property type="entry name" value="ABC_TM1"/>
    <property type="match status" value="1"/>
</dbReference>
<evidence type="ECO:0000256" key="6">
    <source>
        <dbReference type="RuleBase" id="RU363032"/>
    </source>
</evidence>
<feature type="transmembrane region" description="Helical" evidence="6">
    <location>
        <begin position="202"/>
        <end position="224"/>
    </location>
</feature>
<dbReference type="CDD" id="cd06261">
    <property type="entry name" value="TM_PBP2"/>
    <property type="match status" value="1"/>
</dbReference>
<dbReference type="SUPFAM" id="SSF161098">
    <property type="entry name" value="MetI-like"/>
    <property type="match status" value="1"/>
</dbReference>
<dbReference type="AlphaFoldDB" id="A0A932GSY9"/>
<evidence type="ECO:0000313" key="8">
    <source>
        <dbReference type="EMBL" id="MBI3016277.1"/>
    </source>
</evidence>
<feature type="transmembrane region" description="Helical" evidence="6">
    <location>
        <begin position="48"/>
        <end position="70"/>
    </location>
</feature>
<evidence type="ECO:0000313" key="9">
    <source>
        <dbReference type="Proteomes" id="UP000741360"/>
    </source>
</evidence>
<name>A0A932GSY9_UNCTE</name>
<comment type="caution">
    <text evidence="8">The sequence shown here is derived from an EMBL/GenBank/DDBJ whole genome shotgun (WGS) entry which is preliminary data.</text>
</comment>
<dbReference type="InterPro" id="IPR000515">
    <property type="entry name" value="MetI-like"/>
</dbReference>
<dbReference type="InterPro" id="IPR051204">
    <property type="entry name" value="ABC_transp_perm/SBD"/>
</dbReference>
<dbReference type="PANTHER" id="PTHR30177">
    <property type="entry name" value="GLYCINE BETAINE/L-PROLINE TRANSPORT SYSTEM PERMEASE PROTEIN PROW"/>
    <property type="match status" value="1"/>
</dbReference>
<dbReference type="GO" id="GO:0031460">
    <property type="term" value="P:glycine betaine transport"/>
    <property type="evidence" value="ECO:0007669"/>
    <property type="project" value="UniProtKB-ARBA"/>
</dbReference>
<keyword evidence="5 6" id="KW-0472">Membrane</keyword>
<dbReference type="Gene3D" id="1.10.3720.10">
    <property type="entry name" value="MetI-like"/>
    <property type="match status" value="1"/>
</dbReference>
<accession>A0A932GSY9</accession>
<dbReference type="FunFam" id="1.10.3720.10:FF:000001">
    <property type="entry name" value="Glycine betaine ABC transporter, permease"/>
    <property type="match status" value="1"/>
</dbReference>
<organism evidence="8 9">
    <name type="scientific">Tectimicrobiota bacterium</name>
    <dbReference type="NCBI Taxonomy" id="2528274"/>
    <lineage>
        <taxon>Bacteria</taxon>
        <taxon>Pseudomonadati</taxon>
        <taxon>Nitrospinota/Tectimicrobiota group</taxon>
        <taxon>Candidatus Tectimicrobiota</taxon>
    </lineage>
</organism>
<protein>
    <submittedName>
        <fullName evidence="8">ABC transporter permease</fullName>
    </submittedName>
</protein>
<sequence>MAVLEGKSFAEIARGFLSKKGLLHGQGGFVEPGKWVTLLSRVATHLKLTLIALLAAMAVAIPFGVFVYRLRVISRPVIYVAGLLQTIPSIALLAFMIPLLGIGPTPAIVALFLYALLPILRNTAAALFSIDPVLKKVAVGMGLTAWQRLRHVELPLGAPMILAGIKTAAVINIGTATLAAFIGAGGLGEPIVTGLALNDPSLILEGAVPAALLAVLAEFAFELLENLVIPKHLRQKPAE</sequence>
<keyword evidence="2 6" id="KW-0813">Transport</keyword>
<keyword evidence="4 6" id="KW-1133">Transmembrane helix</keyword>
<evidence type="ECO:0000256" key="5">
    <source>
        <dbReference type="ARBA" id="ARBA00023136"/>
    </source>
</evidence>
<gene>
    <name evidence="8" type="ORF">HYY65_14720</name>
</gene>
<dbReference type="PANTHER" id="PTHR30177:SF4">
    <property type="entry name" value="OSMOPROTECTANT IMPORT PERMEASE PROTEIN OSMW"/>
    <property type="match status" value="1"/>
</dbReference>
<reference evidence="8" key="1">
    <citation type="submission" date="2020-07" db="EMBL/GenBank/DDBJ databases">
        <title>Huge and variable diversity of episymbiotic CPR bacteria and DPANN archaea in groundwater ecosystems.</title>
        <authorList>
            <person name="He C.Y."/>
            <person name="Keren R."/>
            <person name="Whittaker M."/>
            <person name="Farag I.F."/>
            <person name="Doudna J."/>
            <person name="Cate J.H.D."/>
            <person name="Banfield J.F."/>
        </authorList>
    </citation>
    <scope>NUCLEOTIDE SEQUENCE</scope>
    <source>
        <strain evidence="8">NC_groundwater_717_Ag_S-0.2um_59_8</strain>
    </source>
</reference>
<comment type="subcellular location">
    <subcellularLocation>
        <location evidence="1 6">Cell membrane</location>
        <topology evidence="1 6">Multi-pass membrane protein</topology>
    </subcellularLocation>
</comment>
<dbReference type="Pfam" id="PF00528">
    <property type="entry name" value="BPD_transp_1"/>
    <property type="match status" value="1"/>
</dbReference>
<proteinExistence type="inferred from homology"/>